<dbReference type="SUPFAM" id="SSF49785">
    <property type="entry name" value="Galactose-binding domain-like"/>
    <property type="match status" value="1"/>
</dbReference>
<dbReference type="InterPro" id="IPR008979">
    <property type="entry name" value="Galactose-bd-like_sf"/>
</dbReference>
<dbReference type="Gene3D" id="2.60.120.430">
    <property type="entry name" value="Galactose-binding lectin"/>
    <property type="match status" value="1"/>
</dbReference>
<evidence type="ECO:0000313" key="2">
    <source>
        <dbReference type="Proteomes" id="UP001232117"/>
    </source>
</evidence>
<keyword evidence="2" id="KW-1185">Reference proteome</keyword>
<sequence length="520" mass="55550">MFLAIGCSVPDGIDSDISAVNSIKDPKSVSVLALITQDNTGKVTLIPRGEGATSFEIEYGDGTTTVAKVIAGGSTVHIYREGVYKVKVTAIGLSGKKTVAEQEINVSFRAPENLVVTIENDRVVSKKVNIRATADFALFYDVYFGDVPNEVPTQVNNGDSISHVYASAGTYTIKIVSKSGAIRTTNYQEDFVVTAILAPTSAAPTPPSRQAADVVSIFSDSYTNITINEWNPGWGQSTILTNVTVGTNNTIKYSLLNYTGIVTDYGNPTNLSAMQYVHFDYWTPNATNLGFKIVNTSQPAGPSKESQVDLSSITLNNWVSVDIPLADFTTNKSAITQMLFASSGGTVFIDNLYFYKNPTPASGIEGTWKIASEAGALGVGPAPGDKSWWSIDAAGVTARACYFDDTYVFGSNGSFRNILGSTTWLESWQGTSDACGTPVAPHDGSASATYVYDATAHTITINGTGAYLGLPKATNTGELPNVPVPNSRVYSVQLSNGNNTMELKIESGTGVWWYFKLVRV</sequence>
<proteinExistence type="predicted"/>
<accession>A0ABY8N7I4</accession>
<protein>
    <recommendedName>
        <fullName evidence="3">PKD domain-containing protein</fullName>
    </recommendedName>
</protein>
<dbReference type="Proteomes" id="UP001232117">
    <property type="component" value="Chromosome"/>
</dbReference>
<name>A0ABY8N7I4_9FLAO</name>
<reference evidence="1 2" key="2">
    <citation type="submission" date="2023-06" db="EMBL/GenBank/DDBJ databases">
        <title>Complete Genome Sequence of Flavobacterium keumense K3R-10.</title>
        <authorList>
            <person name="Jeong H."/>
            <person name="Jhang S.Y."/>
            <person name="Kim J.N."/>
        </authorList>
    </citation>
    <scope>NUCLEOTIDE SEQUENCE [LARGE SCALE GENOMIC DNA]</scope>
    <source>
        <strain evidence="1 2">K3R-10</strain>
    </source>
</reference>
<evidence type="ECO:0000313" key="1">
    <source>
        <dbReference type="EMBL" id="WGK95618.1"/>
    </source>
</evidence>
<dbReference type="RefSeq" id="WP_280158254.1">
    <property type="nucleotide sequence ID" value="NZ_CP092332.1"/>
</dbReference>
<reference evidence="1 2" key="1">
    <citation type="submission" date="2022-02" db="EMBL/GenBank/DDBJ databases">
        <authorList>
            <person name="Cha I.-T."/>
            <person name="Lee K.-E."/>
            <person name="Park S.-J."/>
        </authorList>
    </citation>
    <scope>NUCLEOTIDE SEQUENCE [LARGE SCALE GENOMIC DNA]</scope>
    <source>
        <strain evidence="1 2">K3R-10</strain>
    </source>
</reference>
<organism evidence="1 2">
    <name type="scientific">Flavobacterium keumense</name>
    <dbReference type="NCBI Taxonomy" id="1306518"/>
    <lineage>
        <taxon>Bacteria</taxon>
        <taxon>Pseudomonadati</taxon>
        <taxon>Bacteroidota</taxon>
        <taxon>Flavobacteriia</taxon>
        <taxon>Flavobacteriales</taxon>
        <taxon>Flavobacteriaceae</taxon>
        <taxon>Flavobacterium</taxon>
    </lineage>
</organism>
<gene>
    <name evidence="1" type="ORF">MG292_05170</name>
</gene>
<evidence type="ECO:0008006" key="3">
    <source>
        <dbReference type="Google" id="ProtNLM"/>
    </source>
</evidence>
<dbReference type="EMBL" id="CP092332">
    <property type="protein sequence ID" value="WGK95618.1"/>
    <property type="molecule type" value="Genomic_DNA"/>
</dbReference>